<dbReference type="Gene3D" id="1.10.357.10">
    <property type="entry name" value="Tetracycline Repressor, domain 2"/>
    <property type="match status" value="1"/>
</dbReference>
<evidence type="ECO:0000256" key="3">
    <source>
        <dbReference type="ARBA" id="ARBA00023125"/>
    </source>
</evidence>
<evidence type="ECO:0000256" key="5">
    <source>
        <dbReference type="PROSITE-ProRule" id="PRU00335"/>
    </source>
</evidence>
<evidence type="ECO:0000259" key="6">
    <source>
        <dbReference type="PROSITE" id="PS50977"/>
    </source>
</evidence>
<dbReference type="Pfam" id="PF00440">
    <property type="entry name" value="TetR_N"/>
    <property type="match status" value="1"/>
</dbReference>
<dbReference type="InterPro" id="IPR001647">
    <property type="entry name" value="HTH_TetR"/>
</dbReference>
<keyword evidence="8" id="KW-1185">Reference proteome</keyword>
<evidence type="ECO:0000256" key="1">
    <source>
        <dbReference type="ARBA" id="ARBA00022491"/>
    </source>
</evidence>
<dbReference type="Proteomes" id="UP001223144">
    <property type="component" value="Unassembled WGS sequence"/>
</dbReference>
<name>A0ABT6HSV3_9ACTN</name>
<feature type="domain" description="HTH tetR-type" evidence="6">
    <location>
        <begin position="15"/>
        <end position="75"/>
    </location>
</feature>
<dbReference type="Gene3D" id="1.10.10.60">
    <property type="entry name" value="Homeodomain-like"/>
    <property type="match status" value="1"/>
</dbReference>
<dbReference type="PANTHER" id="PTHR30055">
    <property type="entry name" value="HTH-TYPE TRANSCRIPTIONAL REGULATOR RUTR"/>
    <property type="match status" value="1"/>
</dbReference>
<dbReference type="InterPro" id="IPR036271">
    <property type="entry name" value="Tet_transcr_reg_TetR-rel_C_sf"/>
</dbReference>
<dbReference type="InterPro" id="IPR004111">
    <property type="entry name" value="Repressor_TetR_C"/>
</dbReference>
<accession>A0ABT6HSV3</accession>
<evidence type="ECO:0000256" key="4">
    <source>
        <dbReference type="ARBA" id="ARBA00023163"/>
    </source>
</evidence>
<dbReference type="PRINTS" id="PR00400">
    <property type="entry name" value="TETREPRESSOR"/>
</dbReference>
<dbReference type="EMBL" id="JARWBG010000022">
    <property type="protein sequence ID" value="MDH2390949.1"/>
    <property type="molecule type" value="Genomic_DNA"/>
</dbReference>
<evidence type="ECO:0000256" key="2">
    <source>
        <dbReference type="ARBA" id="ARBA00023015"/>
    </source>
</evidence>
<dbReference type="SUPFAM" id="SSF46689">
    <property type="entry name" value="Homeodomain-like"/>
    <property type="match status" value="1"/>
</dbReference>
<feature type="DNA-binding region" description="H-T-H motif" evidence="5">
    <location>
        <begin position="38"/>
        <end position="57"/>
    </location>
</feature>
<dbReference type="RefSeq" id="WP_279929628.1">
    <property type="nucleotide sequence ID" value="NZ_JARWBG010000022.1"/>
</dbReference>
<keyword evidence="2" id="KW-0805">Transcription regulation</keyword>
<dbReference type="SUPFAM" id="SSF48498">
    <property type="entry name" value="Tetracyclin repressor-like, C-terminal domain"/>
    <property type="match status" value="1"/>
</dbReference>
<sequence length="231" mass="25142">MSAAPPSRRESTAKPLSRERIIAAALRIIDADGADALSMRRLAATLGVQAMSLYNHVGGKADLIDGVAEFVTREMRLPKPMEGSWEDRIRTIAHAFRRTSLRHPRACQLVLTRQLSSPTALAPIDCSLTVLLDHGFDEETAVRALRLFTAYQVGCLLREFYASSENRGEDDAAVRERAGRLAGSGFPAVARVAPMLAVIDHEAEFAFGVETLIEGLRKHAPPLASAGREGR</sequence>
<dbReference type="InterPro" id="IPR003012">
    <property type="entry name" value="Tet_transcr_reg_TetR"/>
</dbReference>
<dbReference type="PANTHER" id="PTHR30055:SF151">
    <property type="entry name" value="TRANSCRIPTIONAL REGULATORY PROTEIN"/>
    <property type="match status" value="1"/>
</dbReference>
<keyword evidence="3 5" id="KW-0238">DNA-binding</keyword>
<reference evidence="7 8" key="1">
    <citation type="submission" date="2023-04" db="EMBL/GenBank/DDBJ databases">
        <title>Streptomyces chengmaiensis sp. nov. isolated from the stem of mangrove plant in Hainan.</title>
        <authorList>
            <person name="Huang X."/>
            <person name="Zhou S."/>
            <person name="Chu X."/>
            <person name="Xie Y."/>
            <person name="Lin Y."/>
        </authorList>
    </citation>
    <scope>NUCLEOTIDE SEQUENCE [LARGE SCALE GENOMIC DNA]</scope>
    <source>
        <strain evidence="7 8">HNM0663</strain>
    </source>
</reference>
<keyword evidence="4" id="KW-0804">Transcription</keyword>
<dbReference type="PROSITE" id="PS50977">
    <property type="entry name" value="HTH_TETR_2"/>
    <property type="match status" value="1"/>
</dbReference>
<protein>
    <submittedName>
        <fullName evidence="7">TetR/AcrR family transcriptional regulator C-terminal domain-containing protein</fullName>
    </submittedName>
</protein>
<evidence type="ECO:0000313" key="7">
    <source>
        <dbReference type="EMBL" id="MDH2390949.1"/>
    </source>
</evidence>
<organism evidence="7 8">
    <name type="scientific">Streptomyces chengmaiensis</name>
    <dbReference type="NCBI Taxonomy" id="3040919"/>
    <lineage>
        <taxon>Bacteria</taxon>
        <taxon>Bacillati</taxon>
        <taxon>Actinomycetota</taxon>
        <taxon>Actinomycetes</taxon>
        <taxon>Kitasatosporales</taxon>
        <taxon>Streptomycetaceae</taxon>
        <taxon>Streptomyces</taxon>
    </lineage>
</organism>
<dbReference type="InterPro" id="IPR009057">
    <property type="entry name" value="Homeodomain-like_sf"/>
</dbReference>
<dbReference type="InterPro" id="IPR050109">
    <property type="entry name" value="HTH-type_TetR-like_transc_reg"/>
</dbReference>
<dbReference type="Pfam" id="PF02909">
    <property type="entry name" value="TetR_C_1"/>
    <property type="match status" value="1"/>
</dbReference>
<comment type="caution">
    <text evidence="7">The sequence shown here is derived from an EMBL/GenBank/DDBJ whole genome shotgun (WGS) entry which is preliminary data.</text>
</comment>
<gene>
    <name evidence="7" type="ORF">QCN29_19570</name>
</gene>
<keyword evidence="1" id="KW-0678">Repressor</keyword>
<proteinExistence type="predicted"/>
<evidence type="ECO:0000313" key="8">
    <source>
        <dbReference type="Proteomes" id="UP001223144"/>
    </source>
</evidence>